<comment type="caution">
    <text evidence="4">The sequence shown here is derived from an EMBL/GenBank/DDBJ whole genome shotgun (WGS) entry which is preliminary data.</text>
</comment>
<dbReference type="Gene3D" id="3.40.190.10">
    <property type="entry name" value="Periplasmic binding protein-like II"/>
    <property type="match status" value="2"/>
</dbReference>
<dbReference type="Proteomes" id="UP001612741">
    <property type="component" value="Unassembled WGS sequence"/>
</dbReference>
<organism evidence="4 5">
    <name type="scientific">Nonomuraea typhae</name>
    <dbReference type="NCBI Taxonomy" id="2603600"/>
    <lineage>
        <taxon>Bacteria</taxon>
        <taxon>Bacillati</taxon>
        <taxon>Actinomycetota</taxon>
        <taxon>Actinomycetes</taxon>
        <taxon>Streptosporangiales</taxon>
        <taxon>Streptosporangiaceae</taxon>
        <taxon>Nonomuraea</taxon>
    </lineage>
</organism>
<reference evidence="4 5" key="1">
    <citation type="submission" date="2024-10" db="EMBL/GenBank/DDBJ databases">
        <title>The Natural Products Discovery Center: Release of the First 8490 Sequenced Strains for Exploring Actinobacteria Biosynthetic Diversity.</title>
        <authorList>
            <person name="Kalkreuter E."/>
            <person name="Kautsar S.A."/>
            <person name="Yang D."/>
            <person name="Bader C.D."/>
            <person name="Teijaro C.N."/>
            <person name="Fluegel L."/>
            <person name="Davis C.M."/>
            <person name="Simpson J.R."/>
            <person name="Lauterbach L."/>
            <person name="Steele A.D."/>
            <person name="Gui C."/>
            <person name="Meng S."/>
            <person name="Li G."/>
            <person name="Viehrig K."/>
            <person name="Ye F."/>
            <person name="Su P."/>
            <person name="Kiefer A.F."/>
            <person name="Nichols A."/>
            <person name="Cepeda A.J."/>
            <person name="Yan W."/>
            <person name="Fan B."/>
            <person name="Jiang Y."/>
            <person name="Adhikari A."/>
            <person name="Zheng C.-J."/>
            <person name="Schuster L."/>
            <person name="Cowan T.M."/>
            <person name="Smanski M.J."/>
            <person name="Chevrette M.G."/>
            <person name="De Carvalho L.P.S."/>
            <person name="Shen B."/>
        </authorList>
    </citation>
    <scope>NUCLEOTIDE SEQUENCE [LARGE SCALE GENOMIC DNA]</scope>
    <source>
        <strain evidence="4 5">NPDC050545</strain>
    </source>
</reference>
<evidence type="ECO:0000256" key="2">
    <source>
        <dbReference type="ARBA" id="ARBA00022448"/>
    </source>
</evidence>
<gene>
    <name evidence="4" type="ORF">ACIBG2_27310</name>
</gene>
<dbReference type="PANTHER" id="PTHR43649:SF34">
    <property type="entry name" value="ABC TRANSPORTER PERIPLASMIC-BINDING PROTEIN YCJN-RELATED"/>
    <property type="match status" value="1"/>
</dbReference>
<evidence type="ECO:0000313" key="5">
    <source>
        <dbReference type="Proteomes" id="UP001612741"/>
    </source>
</evidence>
<proteinExistence type="inferred from homology"/>
<name>A0ABW7YYW1_9ACTN</name>
<keyword evidence="2" id="KW-0813">Transport</keyword>
<dbReference type="InterPro" id="IPR006059">
    <property type="entry name" value="SBP"/>
</dbReference>
<dbReference type="PANTHER" id="PTHR43649">
    <property type="entry name" value="ARABINOSE-BINDING PROTEIN-RELATED"/>
    <property type="match status" value="1"/>
</dbReference>
<keyword evidence="3" id="KW-0732">Signal</keyword>
<comment type="similarity">
    <text evidence="1">Belongs to the bacterial solute-binding protein 1 family.</text>
</comment>
<evidence type="ECO:0000313" key="4">
    <source>
        <dbReference type="EMBL" id="MFI6501115.1"/>
    </source>
</evidence>
<evidence type="ECO:0000256" key="1">
    <source>
        <dbReference type="ARBA" id="ARBA00008520"/>
    </source>
</evidence>
<keyword evidence="5" id="KW-1185">Reference proteome</keyword>
<dbReference type="RefSeq" id="WP_397085436.1">
    <property type="nucleotide sequence ID" value="NZ_JBITGY010000007.1"/>
</dbReference>
<dbReference type="Pfam" id="PF01547">
    <property type="entry name" value="SBP_bac_1"/>
    <property type="match status" value="1"/>
</dbReference>
<dbReference type="InterPro" id="IPR050490">
    <property type="entry name" value="Bact_solute-bd_prot1"/>
</dbReference>
<dbReference type="EMBL" id="JBITGY010000007">
    <property type="protein sequence ID" value="MFI6501115.1"/>
    <property type="molecule type" value="Genomic_DNA"/>
</dbReference>
<dbReference type="SUPFAM" id="SSF53850">
    <property type="entry name" value="Periplasmic binding protein-like II"/>
    <property type="match status" value="1"/>
</dbReference>
<sequence>MPAVARLFLATAILLTQTCRPQPATAEDVTLTLADGLDTSAGAQIEHLVSSWSQPIRDSPGRTATARFRELPGGSDTMRAALAAQAQDARDDPAECNDVVMLDVVWTAEFAESGYITPLDAADFDLTRYLPQALATGRYKGRQWAIPFRTDVGLLYYRKDLLDKLGRPVPRSWAELADTARAVKEQLGVGGYVGQHALYEGFTVNAMEALGRAHPLLSPDGRGVRLDPEAAARAFDWPVRGLAEGWIPASAVDAGEEAAIAMFKSGEVAFMRNWPYAQRRLESARADLPGEYGVAPLPGASVLGGWNLAVSSCSRHPEEARALIRHLTAKPQQEHVRDKAGFAPSLTELYRSPNLNQYTAAIRPGLSNSITRPVTPRYADLTRAVQQRLRPALTTGEVVNAMRLLHTDLLAIVAKGP</sequence>
<accession>A0ABW7YYW1</accession>
<protein>
    <submittedName>
        <fullName evidence="4">Extracellular solute-binding protein</fullName>
    </submittedName>
</protein>
<evidence type="ECO:0000256" key="3">
    <source>
        <dbReference type="ARBA" id="ARBA00022729"/>
    </source>
</evidence>